<reference evidence="3" key="3">
    <citation type="submission" date="2025-09" db="UniProtKB">
        <authorList>
            <consortium name="Ensembl"/>
        </authorList>
    </citation>
    <scope>IDENTIFICATION</scope>
    <source>
        <strain evidence="3">Glennie</strain>
    </source>
</reference>
<dbReference type="Proteomes" id="UP000002279">
    <property type="component" value="Chromosome 15"/>
</dbReference>
<feature type="compositionally biased region" description="Basic and acidic residues" evidence="2">
    <location>
        <begin position="35"/>
        <end position="62"/>
    </location>
</feature>
<feature type="compositionally biased region" description="Basic residues" evidence="2">
    <location>
        <begin position="1"/>
        <end position="15"/>
    </location>
</feature>
<name>F7A1Z1_ORNAN</name>
<evidence type="ECO:0000256" key="2">
    <source>
        <dbReference type="SAM" id="MobiDB-lite"/>
    </source>
</evidence>
<dbReference type="GeneID" id="100083455"/>
<dbReference type="OMA" id="KWHEDEF"/>
<proteinExistence type="inferred from homology"/>
<dbReference type="PANTHER" id="PTHR15268">
    <property type="entry name" value="THRAP3/BCLAF1"/>
    <property type="match status" value="1"/>
</dbReference>
<reference evidence="3" key="2">
    <citation type="submission" date="2025-08" db="UniProtKB">
        <authorList>
            <consortium name="Ensembl"/>
        </authorList>
    </citation>
    <scope>IDENTIFICATION</scope>
    <source>
        <strain evidence="3">Glennie</strain>
    </source>
</reference>
<dbReference type="InterPro" id="IPR029199">
    <property type="entry name" value="THRAP3_BCLAF1"/>
</dbReference>
<organism evidence="3 4">
    <name type="scientific">Ornithorhynchus anatinus</name>
    <name type="common">Duckbill platypus</name>
    <dbReference type="NCBI Taxonomy" id="9258"/>
    <lineage>
        <taxon>Eukaryota</taxon>
        <taxon>Metazoa</taxon>
        <taxon>Chordata</taxon>
        <taxon>Craniata</taxon>
        <taxon>Vertebrata</taxon>
        <taxon>Euteleostomi</taxon>
        <taxon>Mammalia</taxon>
        <taxon>Monotremata</taxon>
        <taxon>Ornithorhynchidae</taxon>
        <taxon>Ornithorhynchus</taxon>
    </lineage>
</organism>
<dbReference type="GO" id="GO:0031589">
    <property type="term" value="P:cell-substrate adhesion"/>
    <property type="evidence" value="ECO:0000318"/>
    <property type="project" value="GO_Central"/>
</dbReference>
<evidence type="ECO:0000313" key="3">
    <source>
        <dbReference type="Ensembl" id="ENSOANP00000006373.3"/>
    </source>
</evidence>
<feature type="compositionally biased region" description="Basic and acidic residues" evidence="2">
    <location>
        <begin position="378"/>
        <end position="408"/>
    </location>
</feature>
<feature type="compositionally biased region" description="Polar residues" evidence="2">
    <location>
        <begin position="414"/>
        <end position="424"/>
    </location>
</feature>
<dbReference type="GeneTree" id="ENSGT00950000183163"/>
<dbReference type="Ensembl" id="ENSOANT00000006375.3">
    <property type="protein sequence ID" value="ENSOANP00000006373.3"/>
    <property type="gene ID" value="ENSOANG00000004022.4"/>
</dbReference>
<dbReference type="Pfam" id="PF15440">
    <property type="entry name" value="THRAP3_BCLAF1"/>
    <property type="match status" value="1"/>
</dbReference>
<feature type="compositionally biased region" description="Basic and acidic residues" evidence="2">
    <location>
        <begin position="212"/>
        <end position="221"/>
    </location>
</feature>
<dbReference type="PANTHER" id="PTHR15268:SF17">
    <property type="entry name" value="BCLAF1 AND THRAP3 FAMILY MEMBER 3"/>
    <property type="match status" value="1"/>
</dbReference>
<dbReference type="Bgee" id="ENSOANG00000004022">
    <property type="expression patterns" value="Expressed in fibroblast and 7 other cell types or tissues"/>
</dbReference>
<dbReference type="InParanoid" id="F7A1Z1"/>
<evidence type="ECO:0000313" key="4">
    <source>
        <dbReference type="Proteomes" id="UP000002279"/>
    </source>
</evidence>
<dbReference type="GO" id="GO:0030055">
    <property type="term" value="C:cell-substrate junction"/>
    <property type="evidence" value="ECO:0000318"/>
    <property type="project" value="GO_Central"/>
</dbReference>
<sequence>MARSRSRSRSPRWKQRSLSPAFRSPERYRQRHSHSGYDCDYKGFRKDPKRPPLWRVDGEKYGPNDQRVPAHGGAHQRAYEPRSPSPAVQGLSLEDVYGYKPPRGYSPERGDGARRYQSAPKYPEGMPPKEHERHFYGPKPQGRYPHEEARGPGSGKGGQTFHRSPTESFPFQGPWPQEGSRPPRTQDDDQYVQAPRRGSEESLTRSSFPKRYPKEDREVRELGPTSKRTKEGPERYETRGPPRSAPWRADHALPPYPEPAGTRSHGPAARRSAEREHAADGTGPGPPGSYDYRHRHPKPSAAEPGFSNGRGPKHAKEEERKYGSPKGPPVGGREADGLSGGRARRTEGGPPDGSVKYGSPKGSAGGPGQYRNDVGLRAFHDPPRDRGRKGGEFRKEQGSPDGQRDPSRRAFCPKTSTLRHGPQSLTVKVDMKQPGAQYRKTENFHPVCEHFDSAPLNVENMPTSEFTQEIITIIHQIKANYFPSSDLTLHERFSKMQDTQALNRNVMKMNPDPEIHRRIDMSLAELQNKRTTICESGQAAVRVLEDPNDLRHDIERRRKERLQNEDERLFYLGDAMERNGQNTHTDGFKKPIRLMKPPFRKFIRKPYMNTYFGTKANDIFAPKSFGEDGENPGAIRRPFKSNVTDGRFQSQYKSGLVQKGLYIQAKYRSLRCAGSRGFTTDKCREEFLRKEKEYPGIAMEI</sequence>
<reference evidence="3 4" key="1">
    <citation type="journal article" date="2008" name="Nature">
        <title>Genome analysis of the platypus reveals unique signatures of evolution.</title>
        <authorList>
            <person name="Warren W.C."/>
            <person name="Hillier L.W."/>
            <person name="Marshall Graves J.A."/>
            <person name="Birney E."/>
            <person name="Ponting C.P."/>
            <person name="Grutzner F."/>
            <person name="Belov K."/>
            <person name="Miller W."/>
            <person name="Clarke L."/>
            <person name="Chinwalla A.T."/>
            <person name="Yang S.P."/>
            <person name="Heger A."/>
            <person name="Locke D.P."/>
            <person name="Miethke P."/>
            <person name="Waters P.D."/>
            <person name="Veyrunes F."/>
            <person name="Fulton L."/>
            <person name="Fulton B."/>
            <person name="Graves T."/>
            <person name="Wallis J."/>
            <person name="Puente X.S."/>
            <person name="Lopez-Otin C."/>
            <person name="Ordonez G.R."/>
            <person name="Eichler E.E."/>
            <person name="Chen L."/>
            <person name="Cheng Z."/>
            <person name="Deakin J.E."/>
            <person name="Alsop A."/>
            <person name="Thompson K."/>
            <person name="Kirby P."/>
            <person name="Papenfuss A.T."/>
            <person name="Wakefield M.J."/>
            <person name="Olender T."/>
            <person name="Lancet D."/>
            <person name="Huttley G.A."/>
            <person name="Smit A.F."/>
            <person name="Pask A."/>
            <person name="Temple-Smith P."/>
            <person name="Batzer M.A."/>
            <person name="Walker J.A."/>
            <person name="Konkel M.K."/>
            <person name="Harris R.S."/>
            <person name="Whittington C.M."/>
            <person name="Wong E.S."/>
            <person name="Gemmell N.J."/>
            <person name="Buschiazzo E."/>
            <person name="Vargas Jentzsch I.M."/>
            <person name="Merkel A."/>
            <person name="Schmitz J."/>
            <person name="Zemann A."/>
            <person name="Churakov G."/>
            <person name="Kriegs J.O."/>
            <person name="Brosius J."/>
            <person name="Murchison E.P."/>
            <person name="Sachidanandam R."/>
            <person name="Smith C."/>
            <person name="Hannon G.J."/>
            <person name="Tsend-Ayush E."/>
            <person name="McMillan D."/>
            <person name="Attenborough R."/>
            <person name="Rens W."/>
            <person name="Ferguson-Smith M."/>
            <person name="Lefevre C.M."/>
            <person name="Sharp J.A."/>
            <person name="Nicholas K.R."/>
            <person name="Ray D.A."/>
            <person name="Kube M."/>
            <person name="Reinhardt R."/>
            <person name="Pringle T.H."/>
            <person name="Taylor J."/>
            <person name="Jones R.C."/>
            <person name="Nixon B."/>
            <person name="Dacheux J.L."/>
            <person name="Niwa H."/>
            <person name="Sekita Y."/>
            <person name="Huang X."/>
            <person name="Stark A."/>
            <person name="Kheradpour P."/>
            <person name="Kellis M."/>
            <person name="Flicek P."/>
            <person name="Chen Y."/>
            <person name="Webber C."/>
            <person name="Hardison R."/>
            <person name="Nelson J."/>
            <person name="Hallsworth-Pepin K."/>
            <person name="Delehaunty K."/>
            <person name="Markovic C."/>
            <person name="Minx P."/>
            <person name="Feng Y."/>
            <person name="Kremitzki C."/>
            <person name="Mitreva M."/>
            <person name="Glasscock J."/>
            <person name="Wylie T."/>
            <person name="Wohldmann P."/>
            <person name="Thiru P."/>
            <person name="Nhan M.N."/>
            <person name="Pohl C.S."/>
            <person name="Smith S.M."/>
            <person name="Hou S."/>
            <person name="Nefedov M."/>
            <person name="de Jong P.J."/>
            <person name="Renfree M.B."/>
            <person name="Mardis E.R."/>
            <person name="Wilson R.K."/>
        </authorList>
    </citation>
    <scope>NUCLEOTIDE SEQUENCE [LARGE SCALE GENOMIC DNA]</scope>
    <source>
        <strain evidence="3 4">Glennie</strain>
    </source>
</reference>
<feature type="region of interest" description="Disordered" evidence="2">
    <location>
        <begin position="1"/>
        <end position="424"/>
    </location>
</feature>
<dbReference type="RefSeq" id="XP_028935686.1">
    <property type="nucleotide sequence ID" value="XM_029079853.2"/>
</dbReference>
<dbReference type="FunCoup" id="F7A1Z1">
    <property type="interactions" value="128"/>
</dbReference>
<feature type="compositionally biased region" description="Basic and acidic residues" evidence="2">
    <location>
        <begin position="228"/>
        <end position="240"/>
    </location>
</feature>
<evidence type="ECO:0000256" key="1">
    <source>
        <dbReference type="ARBA" id="ARBA00006481"/>
    </source>
</evidence>
<gene>
    <name evidence="3" type="primary">BCLAF3</name>
</gene>
<dbReference type="AlphaFoldDB" id="F7A1Z1"/>
<dbReference type="GO" id="GO:0005634">
    <property type="term" value="C:nucleus"/>
    <property type="evidence" value="ECO:0000318"/>
    <property type="project" value="GO_Central"/>
</dbReference>
<dbReference type="HOGENOM" id="CLU_024256_0_0_1"/>
<dbReference type="OrthoDB" id="9935637at2759"/>
<dbReference type="CTD" id="256643"/>
<protein>
    <submittedName>
        <fullName evidence="3">BCLAF1 and THRAP3 family member 3</fullName>
    </submittedName>
</protein>
<comment type="similarity">
    <text evidence="1">Belongs to the BCLAF1/THRAP3 family.</text>
</comment>
<keyword evidence="4" id="KW-1185">Reference proteome</keyword>
<accession>F7A1Z1</accession>
<dbReference type="KEGG" id="oaa:100083455"/>
<dbReference type="GO" id="GO:0005737">
    <property type="term" value="C:cytoplasm"/>
    <property type="evidence" value="ECO:0000318"/>
    <property type="project" value="GO_Central"/>
</dbReference>